<dbReference type="GO" id="GO:0005524">
    <property type="term" value="F:ATP binding"/>
    <property type="evidence" value="ECO:0007669"/>
    <property type="project" value="InterPro"/>
</dbReference>
<evidence type="ECO:0000256" key="1">
    <source>
        <dbReference type="SAM" id="MobiDB-lite"/>
    </source>
</evidence>
<reference evidence="3 4" key="1">
    <citation type="journal article" date="2014" name="Nature">
        <title>The genome of the recently domesticated crop plant sugar beet (Beta vulgaris).</title>
        <authorList>
            <person name="Dohm J.C."/>
            <person name="Minoche A.E."/>
            <person name="Holtgrawe D."/>
            <person name="Capella-Gutierrez S."/>
            <person name="Zakrzewski F."/>
            <person name="Tafer H."/>
            <person name="Rupp O."/>
            <person name="Sorensen T.R."/>
            <person name="Stracke R."/>
            <person name="Reinhardt R."/>
            <person name="Goesmann A."/>
            <person name="Kraft T."/>
            <person name="Schulz B."/>
            <person name="Stadler P.F."/>
            <person name="Schmidt T."/>
            <person name="Gabaldon T."/>
            <person name="Lehrach H."/>
            <person name="Weisshaar B."/>
            <person name="Himmelbauer H."/>
        </authorList>
    </citation>
    <scope>NUCLEOTIDE SEQUENCE [LARGE SCALE GENOMIC DNA]</scope>
    <source>
        <tissue evidence="3">Taproot</tissue>
    </source>
</reference>
<dbReference type="GO" id="GO:0003724">
    <property type="term" value="F:RNA helicase activity"/>
    <property type="evidence" value="ECO:0007669"/>
    <property type="project" value="InterPro"/>
</dbReference>
<keyword evidence="4" id="KW-1185">Reference proteome</keyword>
<feature type="compositionally biased region" description="Basic residues" evidence="1">
    <location>
        <begin position="142"/>
        <end position="158"/>
    </location>
</feature>
<dbReference type="Proteomes" id="UP000035740">
    <property type="component" value="Unassembled WGS sequence"/>
</dbReference>
<dbReference type="Gramene" id="KMS93554">
    <property type="protein sequence ID" value="KMS93554"/>
    <property type="gene ID" value="BVRB_030310"/>
</dbReference>
<proteinExistence type="predicted"/>
<organism evidence="3 4">
    <name type="scientific">Beta vulgaris subsp. vulgaris</name>
    <name type="common">Beet</name>
    <dbReference type="NCBI Taxonomy" id="3555"/>
    <lineage>
        <taxon>Eukaryota</taxon>
        <taxon>Viridiplantae</taxon>
        <taxon>Streptophyta</taxon>
        <taxon>Embryophyta</taxon>
        <taxon>Tracheophyta</taxon>
        <taxon>Spermatophyta</taxon>
        <taxon>Magnoliopsida</taxon>
        <taxon>eudicotyledons</taxon>
        <taxon>Gunneridae</taxon>
        <taxon>Pentapetalae</taxon>
        <taxon>Caryophyllales</taxon>
        <taxon>Chenopodiaceae</taxon>
        <taxon>Betoideae</taxon>
        <taxon>Beta</taxon>
    </lineage>
</organism>
<evidence type="ECO:0000313" key="3">
    <source>
        <dbReference type="EMBL" id="KMS93554.1"/>
    </source>
</evidence>
<dbReference type="AlphaFoldDB" id="A0A0J8AXL6"/>
<feature type="domain" description="DBP10 C-terminal" evidence="2">
    <location>
        <begin position="5"/>
        <end position="63"/>
    </location>
</feature>
<feature type="region of interest" description="Disordered" evidence="1">
    <location>
        <begin position="92"/>
        <end position="158"/>
    </location>
</feature>
<evidence type="ECO:0000313" key="4">
    <source>
        <dbReference type="Proteomes" id="UP000035740"/>
    </source>
</evidence>
<dbReference type="SMART" id="SM01123">
    <property type="entry name" value="DBP10CT"/>
    <property type="match status" value="1"/>
</dbReference>
<evidence type="ECO:0000259" key="2">
    <source>
        <dbReference type="SMART" id="SM01123"/>
    </source>
</evidence>
<sequence length="158" mass="18222">DLMVEVDGDDLETMRNLKSIRRWDQKKKKYVRMGDDGNMRNESGAKIDHKKKATDAYEKWCSKSKKRIPQVGTCEDPGRDRKRGLLNKAGGRFANRMEAAQDAPPVIARNTNGKRPRNELKAPEQINKERKKKAKMNERLTAKKTKSKGQKRTKGKRK</sequence>
<feature type="non-terminal residue" evidence="3">
    <location>
        <position position="1"/>
    </location>
</feature>
<dbReference type="GO" id="GO:0005634">
    <property type="term" value="C:nucleus"/>
    <property type="evidence" value="ECO:0007669"/>
    <property type="project" value="InterPro"/>
</dbReference>
<dbReference type="GO" id="GO:0003723">
    <property type="term" value="F:RNA binding"/>
    <property type="evidence" value="ECO:0007669"/>
    <property type="project" value="InterPro"/>
</dbReference>
<accession>A0A0J8AXL6</accession>
<dbReference type="EMBL" id="KQ101419">
    <property type="protein sequence ID" value="KMS93554.1"/>
    <property type="molecule type" value="Genomic_DNA"/>
</dbReference>
<dbReference type="InterPro" id="IPR012541">
    <property type="entry name" value="DBP10_C"/>
</dbReference>
<name>A0A0J8AXL6_BETVV</name>
<gene>
    <name evidence="3" type="ORF">BVRB_030310</name>
</gene>
<dbReference type="Pfam" id="PF08147">
    <property type="entry name" value="DBP10CT"/>
    <property type="match status" value="1"/>
</dbReference>
<feature type="compositionally biased region" description="Basic and acidic residues" evidence="1">
    <location>
        <begin position="116"/>
        <end position="128"/>
    </location>
</feature>
<feature type="region of interest" description="Disordered" evidence="1">
    <location>
        <begin position="32"/>
        <end position="53"/>
    </location>
</feature>
<protein>
    <recommendedName>
        <fullName evidence="2">DBP10 C-terminal domain-containing protein</fullName>
    </recommendedName>
</protein>